<gene>
    <name evidence="1" type="ORF">AYBTSS11_LOCUS16168</name>
</gene>
<dbReference type="Proteomes" id="UP001189624">
    <property type="component" value="Chromosome 5"/>
</dbReference>
<reference evidence="1" key="1">
    <citation type="submission" date="2023-10" db="EMBL/GenBank/DDBJ databases">
        <authorList>
            <person name="Domelevo Entfellner J.-B."/>
        </authorList>
    </citation>
    <scope>NUCLEOTIDE SEQUENCE</scope>
</reference>
<sequence>MELASSSFTFTGRGGICFITSEYNSLVHNFKDVISSLAEKIDVLLSPGKQKDLWRFDSRSVHFALIAHQWDHQLLQNNSN</sequence>
<dbReference type="EMBL" id="OY731402">
    <property type="protein sequence ID" value="CAJ1955514.1"/>
    <property type="molecule type" value="Genomic_DNA"/>
</dbReference>
<proteinExistence type="predicted"/>
<dbReference type="Gramene" id="rna-AYBTSS11_LOCUS16168">
    <property type="protein sequence ID" value="CAJ1955514.1"/>
    <property type="gene ID" value="gene-AYBTSS11_LOCUS16168"/>
</dbReference>
<protein>
    <submittedName>
        <fullName evidence="1">Uncharacterized protein</fullName>
    </submittedName>
</protein>
<evidence type="ECO:0000313" key="2">
    <source>
        <dbReference type="Proteomes" id="UP001189624"/>
    </source>
</evidence>
<accession>A0AA86VDK7</accession>
<organism evidence="1 2">
    <name type="scientific">Sphenostylis stenocarpa</name>
    <dbReference type="NCBI Taxonomy" id="92480"/>
    <lineage>
        <taxon>Eukaryota</taxon>
        <taxon>Viridiplantae</taxon>
        <taxon>Streptophyta</taxon>
        <taxon>Embryophyta</taxon>
        <taxon>Tracheophyta</taxon>
        <taxon>Spermatophyta</taxon>
        <taxon>Magnoliopsida</taxon>
        <taxon>eudicotyledons</taxon>
        <taxon>Gunneridae</taxon>
        <taxon>Pentapetalae</taxon>
        <taxon>rosids</taxon>
        <taxon>fabids</taxon>
        <taxon>Fabales</taxon>
        <taxon>Fabaceae</taxon>
        <taxon>Papilionoideae</taxon>
        <taxon>50 kb inversion clade</taxon>
        <taxon>NPAAA clade</taxon>
        <taxon>indigoferoid/millettioid clade</taxon>
        <taxon>Phaseoleae</taxon>
        <taxon>Sphenostylis</taxon>
    </lineage>
</organism>
<keyword evidence="2" id="KW-1185">Reference proteome</keyword>
<evidence type="ECO:0000313" key="1">
    <source>
        <dbReference type="EMBL" id="CAJ1955514.1"/>
    </source>
</evidence>
<name>A0AA86VDK7_9FABA</name>
<dbReference type="AlphaFoldDB" id="A0AA86VDK7"/>